<dbReference type="EMBL" id="ACGO02000001">
    <property type="protein sequence ID" value="EFJ70100.1"/>
    <property type="molecule type" value="Genomic_DNA"/>
</dbReference>
<dbReference type="AlphaFoldDB" id="A0AA86ZW99"/>
<feature type="compositionally biased region" description="Low complexity" evidence="1">
    <location>
        <begin position="372"/>
        <end position="412"/>
    </location>
</feature>
<organism evidence="3 4">
    <name type="scientific">Lactobacillus paragasseri JV-V03</name>
    <dbReference type="NCBI Taxonomy" id="525326"/>
    <lineage>
        <taxon>Bacteria</taxon>
        <taxon>Bacillati</taxon>
        <taxon>Bacillota</taxon>
        <taxon>Bacilli</taxon>
        <taxon>Lactobacillales</taxon>
        <taxon>Lactobacillaceae</taxon>
        <taxon>Lactobacillus</taxon>
    </lineage>
</organism>
<evidence type="ECO:0008006" key="5">
    <source>
        <dbReference type="Google" id="ProtNLM"/>
    </source>
</evidence>
<dbReference type="RefSeq" id="WP_003648746.1">
    <property type="nucleotide sequence ID" value="NZ_CP040500.1"/>
</dbReference>
<evidence type="ECO:0000313" key="3">
    <source>
        <dbReference type="EMBL" id="EFJ70100.1"/>
    </source>
</evidence>
<name>A0AA86ZW99_9LACO</name>
<dbReference type="PROSITE" id="PS51257">
    <property type="entry name" value="PROKAR_LIPOPROTEIN"/>
    <property type="match status" value="1"/>
</dbReference>
<feature type="signal peptide" evidence="2">
    <location>
        <begin position="1"/>
        <end position="28"/>
    </location>
</feature>
<proteinExistence type="predicted"/>
<feature type="chain" id="PRO_5041737718" description="Tannase" evidence="2">
    <location>
        <begin position="29"/>
        <end position="638"/>
    </location>
</feature>
<accession>A0AA86ZW99</accession>
<evidence type="ECO:0000256" key="1">
    <source>
        <dbReference type="SAM" id="MobiDB-lite"/>
    </source>
</evidence>
<sequence length="638" mass="68841">MKGKRRVILLGGMVLTSLTLLTACQTSATNNNSSSANTSKVVAKATKYQVSNSDISNAKKLLINSSKWHYNAKNKVYYQVNVKYGTKTKSSYESMGIYIPAAYVNAKKSGTNTYKISINTNKKVNGYTASTAPIVMPINTPGYSAQQAPTGYESGSAKFTKAGFIYVLAGCRGLNQTDSSNGSSPWCVTDLKVAIRTLRLNENRIAGNTNRIFTFGHSGGGAQSAIVGSSGNSKAYIKYLKAIGAPLATISGKATSDATEGAMSWCPITSLDTANEAYEWNMGQYSTSGTRASGTFTKALSNDMAKKYAEYINKLGLKDSKNQKLTLKKSSSGIYTSGTYAEYLKAEVEQSLNNFLKDTKFPYTATSMNGPSGAAQQSGSKPSGQKPSGAPSNNMKNGNNSKPSGKKPSGSMPNGGAGAPGGSQSSGKTYKTVQSYIKSLNKNGTWVKYNAKTNTAKITSLKAFVTHCKEASKDVGAFDGLTRQQTENNLFATTTRKNGHFDSTMSNLLSENASKYAKLKNYKSSYASAFASDLKQKDAQGNMMTTRLNMYNPMYYLSDYYKGYNTTKVAKYWRIRTGINQGDTALTVETNLALALKQDSQVKSVNFATVWGQGHTEAERTGNNETNFIKWVNKCLKN</sequence>
<gene>
    <name evidence="3" type="ORF">HMPREF0514_10544</name>
</gene>
<evidence type="ECO:0000256" key="2">
    <source>
        <dbReference type="SAM" id="SignalP"/>
    </source>
</evidence>
<evidence type="ECO:0000313" key="4">
    <source>
        <dbReference type="Proteomes" id="UP000003672"/>
    </source>
</evidence>
<dbReference type="SUPFAM" id="SSF53474">
    <property type="entry name" value="alpha/beta-Hydrolases"/>
    <property type="match status" value="1"/>
</dbReference>
<dbReference type="Gene3D" id="3.40.50.1820">
    <property type="entry name" value="alpha/beta hydrolase"/>
    <property type="match status" value="1"/>
</dbReference>
<feature type="region of interest" description="Disordered" evidence="1">
    <location>
        <begin position="366"/>
        <end position="428"/>
    </location>
</feature>
<dbReference type="InterPro" id="IPR029058">
    <property type="entry name" value="AB_hydrolase_fold"/>
</dbReference>
<protein>
    <recommendedName>
        <fullName evidence="5">Tannase</fullName>
    </recommendedName>
</protein>
<dbReference type="Proteomes" id="UP000003672">
    <property type="component" value="Unassembled WGS sequence"/>
</dbReference>
<dbReference type="NCBIfam" id="NF041555">
    <property type="entry name" value="tannase_A"/>
    <property type="match status" value="1"/>
</dbReference>
<reference evidence="3 4" key="1">
    <citation type="submission" date="2010-06" db="EMBL/GenBank/DDBJ databases">
        <authorList>
            <person name="Muzny D."/>
            <person name="Qin X."/>
            <person name="Buhay C."/>
            <person name="Dugan-Rocha S."/>
            <person name="Ding Y."/>
            <person name="Chen G."/>
            <person name="Hawes A."/>
            <person name="Holder M."/>
            <person name="Jhangiani S."/>
            <person name="Johnson A."/>
            <person name="Khan Z."/>
            <person name="Li Z."/>
            <person name="Liu W."/>
            <person name="Liu X."/>
            <person name="Perez L."/>
            <person name="Shen H."/>
            <person name="Wang Q."/>
            <person name="Watt J."/>
            <person name="Xi L."/>
            <person name="Xin Y."/>
            <person name="Zhou J."/>
            <person name="Deng J."/>
            <person name="Jiang H."/>
            <person name="Liu Y."/>
            <person name="Qu J."/>
            <person name="Song X.-Z."/>
            <person name="Zhang L."/>
            <person name="Villasana D."/>
            <person name="Johnson A."/>
            <person name="Liu J."/>
            <person name="Liyanage D."/>
            <person name="Lorensuhewa L."/>
            <person name="Robinson T."/>
            <person name="Song A."/>
            <person name="Song B.-B."/>
            <person name="Dinh H."/>
            <person name="Thornton R."/>
            <person name="Coyle M."/>
            <person name="Francisco L."/>
            <person name="Jackson L."/>
            <person name="Javaid M."/>
            <person name="Korchina V."/>
            <person name="Kovar C."/>
            <person name="Mata R."/>
            <person name="Mathew T."/>
            <person name="Ngo R."/>
            <person name="Nguyen L."/>
            <person name="Nguyen N."/>
            <person name="Okwuonu G."/>
            <person name="Ongeri F."/>
            <person name="Pham C."/>
            <person name="Simmons D."/>
            <person name="Wilczek-Boney K."/>
            <person name="Hale W."/>
            <person name="Jakkamsetti A."/>
            <person name="Pham P."/>
            <person name="Ruth R."/>
            <person name="San Lucas F."/>
            <person name="Warren J."/>
            <person name="Zhang J."/>
            <person name="Zhao Z."/>
            <person name="Zhou C."/>
            <person name="Zhu D."/>
            <person name="Lee S."/>
            <person name="Bess C."/>
            <person name="Blankenburg K."/>
            <person name="Forbes L."/>
            <person name="Fu Q."/>
            <person name="Gubbala S."/>
            <person name="Hirani K."/>
            <person name="Jayaseelan J.C."/>
            <person name="Lara F."/>
            <person name="Munidasa M."/>
            <person name="Palculict T."/>
            <person name="Patil S."/>
            <person name="Pu L.-L."/>
            <person name="Saada N."/>
            <person name="Tang L."/>
            <person name="Weissenberger G."/>
            <person name="Zhu Y."/>
            <person name="Hemphill L."/>
            <person name="Shang Y."/>
            <person name="Youmans B."/>
            <person name="Ayvaz T."/>
            <person name="Ross M."/>
            <person name="Santibanez J."/>
            <person name="Aqrawi P."/>
            <person name="Gross S."/>
            <person name="Joshi V."/>
            <person name="Fowler G."/>
            <person name="Nazareth L."/>
            <person name="Reid J."/>
            <person name="Worley K."/>
            <person name="Petrosino J."/>
            <person name="Highlander S."/>
            <person name="Gibbs R."/>
        </authorList>
    </citation>
    <scope>NUCLEOTIDE SEQUENCE [LARGE SCALE GENOMIC DNA]</scope>
    <source>
        <strain evidence="3 4">JV-V03</strain>
    </source>
</reference>
<dbReference type="InterPro" id="IPR048121">
    <property type="entry name" value="Tannase_A"/>
</dbReference>
<keyword evidence="2" id="KW-0732">Signal</keyword>
<comment type="caution">
    <text evidence="3">The sequence shown here is derived from an EMBL/GenBank/DDBJ whole genome shotgun (WGS) entry which is preliminary data.</text>
</comment>